<dbReference type="GO" id="GO:0018580">
    <property type="term" value="F:nitronate monooxygenase activity"/>
    <property type="evidence" value="ECO:0007669"/>
    <property type="project" value="InterPro"/>
</dbReference>
<dbReference type="SUPFAM" id="SSF51412">
    <property type="entry name" value="Inosine monophosphate dehydrogenase (IMPDH)"/>
    <property type="match status" value="1"/>
</dbReference>
<keyword evidence="1" id="KW-0285">Flavoprotein</keyword>
<dbReference type="AlphaFoldDB" id="A8Q8D9"/>
<evidence type="ECO:0000256" key="2">
    <source>
        <dbReference type="ARBA" id="ARBA00022643"/>
    </source>
</evidence>
<accession>A8Q8D9</accession>
<dbReference type="InterPro" id="IPR004136">
    <property type="entry name" value="NMO"/>
</dbReference>
<dbReference type="PANTHER" id="PTHR32332:SF20">
    <property type="entry name" value="2-NITROPROPANE DIOXYGENASE-LIKE PROTEIN"/>
    <property type="match status" value="1"/>
</dbReference>
<keyword evidence="5" id="KW-1185">Reference proteome</keyword>
<dbReference type="Gene3D" id="3.20.20.70">
    <property type="entry name" value="Aldolase class I"/>
    <property type="match status" value="1"/>
</dbReference>
<dbReference type="VEuPathDB" id="FungiDB:MGL_3253"/>
<dbReference type="OrthoDB" id="412383at2759"/>
<reference evidence="4 5" key="1">
    <citation type="journal article" date="2007" name="Proc. Natl. Acad. Sci. U.S.A.">
        <title>Dandruff-associated Malassezia genomes reveal convergent and divergent virulence traits shared with plant and human fungal pathogens.</title>
        <authorList>
            <person name="Xu J."/>
            <person name="Saunders C.W."/>
            <person name="Hu P."/>
            <person name="Grant R.A."/>
            <person name="Boekhout T."/>
            <person name="Kuramae E.E."/>
            <person name="Kronstad J.W."/>
            <person name="Deangelis Y.M."/>
            <person name="Reeder N.L."/>
            <person name="Johnstone K.R."/>
            <person name="Leland M."/>
            <person name="Fieno A.M."/>
            <person name="Begley W.M."/>
            <person name="Sun Y."/>
            <person name="Lacey M.P."/>
            <person name="Chaudhary T."/>
            <person name="Keough T."/>
            <person name="Chu L."/>
            <person name="Sears R."/>
            <person name="Yuan B."/>
            <person name="Dawson T.L.Jr."/>
        </authorList>
    </citation>
    <scope>NUCLEOTIDE SEQUENCE [LARGE SCALE GENOMIC DNA]</scope>
    <source>
        <strain evidence="5">ATCC MYA-4612 / CBS 7966</strain>
    </source>
</reference>
<evidence type="ECO:0000313" key="4">
    <source>
        <dbReference type="EMBL" id="EDP42495.1"/>
    </source>
</evidence>
<name>A8Q8D9_MALGO</name>
<dbReference type="InterPro" id="IPR013785">
    <property type="entry name" value="Aldolase_TIM"/>
</dbReference>
<dbReference type="KEGG" id="mgl:MGL_3253"/>
<evidence type="ECO:0000256" key="3">
    <source>
        <dbReference type="ARBA" id="ARBA00023002"/>
    </source>
</evidence>
<dbReference type="GeneID" id="5854015"/>
<comment type="caution">
    <text evidence="4">The sequence shown here is derived from an EMBL/GenBank/DDBJ whole genome shotgun (WGS) entry which is preliminary data.</text>
</comment>
<keyword evidence="3" id="KW-0560">Oxidoreductase</keyword>
<evidence type="ECO:0000256" key="1">
    <source>
        <dbReference type="ARBA" id="ARBA00022630"/>
    </source>
</evidence>
<evidence type="ECO:0000313" key="5">
    <source>
        <dbReference type="Proteomes" id="UP000008837"/>
    </source>
</evidence>
<dbReference type="CDD" id="cd04730">
    <property type="entry name" value="NPD_like"/>
    <property type="match status" value="1"/>
</dbReference>
<gene>
    <name evidence="4" type="ORF">MGL_3253</name>
</gene>
<dbReference type="Pfam" id="PF03060">
    <property type="entry name" value="NMO"/>
    <property type="match status" value="1"/>
</dbReference>
<dbReference type="PANTHER" id="PTHR32332">
    <property type="entry name" value="2-NITROPROPANE DIOXYGENASE"/>
    <property type="match status" value="1"/>
</dbReference>
<dbReference type="Proteomes" id="UP000008837">
    <property type="component" value="Unassembled WGS sequence"/>
</dbReference>
<dbReference type="InParanoid" id="A8Q8D9"/>
<proteinExistence type="predicted"/>
<keyword evidence="2" id="KW-0288">FMN</keyword>
<dbReference type="OMA" id="IDDLPSC"/>
<dbReference type="STRING" id="425265.A8Q8D9"/>
<organism evidence="4 5">
    <name type="scientific">Malassezia globosa (strain ATCC MYA-4612 / CBS 7966)</name>
    <name type="common">Dandruff-associated fungus</name>
    <dbReference type="NCBI Taxonomy" id="425265"/>
    <lineage>
        <taxon>Eukaryota</taxon>
        <taxon>Fungi</taxon>
        <taxon>Dikarya</taxon>
        <taxon>Basidiomycota</taxon>
        <taxon>Ustilaginomycotina</taxon>
        <taxon>Malasseziomycetes</taxon>
        <taxon>Malasseziales</taxon>
        <taxon>Malasseziaceae</taxon>
        <taxon>Malassezia</taxon>
    </lineage>
</organism>
<protein>
    <submittedName>
        <fullName evidence="4">Uncharacterized protein</fullName>
    </submittedName>
</protein>
<dbReference type="RefSeq" id="XP_001729709.1">
    <property type="nucleotide sequence ID" value="XM_001729657.1"/>
</dbReference>
<dbReference type="EMBL" id="AAYY01000011">
    <property type="protein sequence ID" value="EDP42495.1"/>
    <property type="molecule type" value="Genomic_DNA"/>
</dbReference>
<sequence>MPIHTVLTETLGLRVPLVMGGMQWVGKPKLAAAVSNAGALGMVTALTQPTPAALRKAIEETRSMIDPEIAKERTKYGAFGVNITLLPAIVPPDYAAYARVALDAGVRIFETAGSNPEPVIRILKDSGAFVIHKCTAIRHGLKAVKLGADMLSIDGLECAGHPGEDDIGGLVLLALAAEKVSVPFIASGGMANGRGLAAALSLGACGANMGTRFMATQESDIHENIKQHIVNSSERDTAHILRTFRNTSRVYKNIVAQEVLAKEAKRAEISEILPLVSGARGKTVYENGNPDAGIWTMGQTAGLINDLPSCRELVARIERDAEQVIRHSASLLVDGHAAPKAHL</sequence>